<keyword evidence="6 11" id="KW-0441">Lipid A biosynthesis</keyword>
<dbReference type="EMBL" id="SLXL01000003">
    <property type="protein sequence ID" value="TCP25283.1"/>
    <property type="molecule type" value="Genomic_DNA"/>
</dbReference>
<comment type="pathway">
    <text evidence="11">Bacterial outer membrane biogenesis; LPS lipid A biosynthesis.</text>
</comment>
<comment type="similarity">
    <text evidence="2 11">Belongs to the LpxB family.</text>
</comment>
<dbReference type="GO" id="GO:0016020">
    <property type="term" value="C:membrane"/>
    <property type="evidence" value="ECO:0007669"/>
    <property type="project" value="GOC"/>
</dbReference>
<dbReference type="NCBIfam" id="TIGR00215">
    <property type="entry name" value="lpxB"/>
    <property type="match status" value="1"/>
</dbReference>
<proteinExistence type="inferred from homology"/>
<protein>
    <recommendedName>
        <fullName evidence="4 11">Lipid-A-disaccharide synthase</fullName>
        <ecNumber evidence="3 11">2.4.1.182</ecNumber>
    </recommendedName>
</protein>
<evidence type="ECO:0000256" key="5">
    <source>
        <dbReference type="ARBA" id="ARBA00022516"/>
    </source>
</evidence>
<evidence type="ECO:0000256" key="6">
    <source>
        <dbReference type="ARBA" id="ARBA00022556"/>
    </source>
</evidence>
<dbReference type="GO" id="GO:0005543">
    <property type="term" value="F:phospholipid binding"/>
    <property type="evidence" value="ECO:0007669"/>
    <property type="project" value="TreeGrafter"/>
</dbReference>
<evidence type="ECO:0000256" key="2">
    <source>
        <dbReference type="ARBA" id="ARBA00007868"/>
    </source>
</evidence>
<dbReference type="Pfam" id="PF02684">
    <property type="entry name" value="LpxB"/>
    <property type="match status" value="1"/>
</dbReference>
<comment type="catalytic activity">
    <reaction evidence="10 11">
        <text>a lipid X + a UDP-2-N,3-O-bis[(3R)-3-hydroxyacyl]-alpha-D-glucosamine = a lipid A disaccharide + UDP + H(+)</text>
        <dbReference type="Rhea" id="RHEA:67828"/>
        <dbReference type="ChEBI" id="CHEBI:15378"/>
        <dbReference type="ChEBI" id="CHEBI:58223"/>
        <dbReference type="ChEBI" id="CHEBI:137748"/>
        <dbReference type="ChEBI" id="CHEBI:176338"/>
        <dbReference type="ChEBI" id="CHEBI:176343"/>
        <dbReference type="EC" id="2.4.1.182"/>
    </reaction>
</comment>
<dbReference type="SUPFAM" id="SSF53756">
    <property type="entry name" value="UDP-Glycosyltransferase/glycogen phosphorylase"/>
    <property type="match status" value="1"/>
</dbReference>
<evidence type="ECO:0000256" key="10">
    <source>
        <dbReference type="ARBA" id="ARBA00048975"/>
    </source>
</evidence>
<keyword evidence="8 11" id="KW-0808">Transferase</keyword>
<dbReference type="HAMAP" id="MF_00392">
    <property type="entry name" value="LpxB"/>
    <property type="match status" value="1"/>
</dbReference>
<evidence type="ECO:0000313" key="12">
    <source>
        <dbReference type="EMBL" id="TCP25283.1"/>
    </source>
</evidence>
<dbReference type="PANTHER" id="PTHR30372">
    <property type="entry name" value="LIPID-A-DISACCHARIDE SYNTHASE"/>
    <property type="match status" value="1"/>
</dbReference>
<evidence type="ECO:0000256" key="11">
    <source>
        <dbReference type="HAMAP-Rule" id="MF_00392"/>
    </source>
</evidence>
<dbReference type="InterPro" id="IPR003835">
    <property type="entry name" value="Glyco_trans_19"/>
</dbReference>
<reference evidence="12 13" key="1">
    <citation type="submission" date="2019-03" db="EMBL/GenBank/DDBJ databases">
        <title>Genomic Encyclopedia of Type Strains, Phase IV (KMG-IV): sequencing the most valuable type-strain genomes for metagenomic binning, comparative biology and taxonomic classification.</title>
        <authorList>
            <person name="Goeker M."/>
        </authorList>
    </citation>
    <scope>NUCLEOTIDE SEQUENCE [LARGE SCALE GENOMIC DNA]</scope>
    <source>
        <strain evidence="12 13">DSM 2781</strain>
    </source>
</reference>
<dbReference type="UniPathway" id="UPA00973"/>
<evidence type="ECO:0000256" key="1">
    <source>
        <dbReference type="ARBA" id="ARBA00002056"/>
    </source>
</evidence>
<dbReference type="AlphaFoldDB" id="A0A4R2NTF4"/>
<dbReference type="PANTHER" id="PTHR30372:SF4">
    <property type="entry name" value="LIPID-A-DISACCHARIDE SYNTHASE, MITOCHONDRIAL-RELATED"/>
    <property type="match status" value="1"/>
</dbReference>
<keyword evidence="13" id="KW-1185">Reference proteome</keyword>
<dbReference type="GO" id="GO:0009245">
    <property type="term" value="P:lipid A biosynthetic process"/>
    <property type="evidence" value="ECO:0007669"/>
    <property type="project" value="UniProtKB-UniRule"/>
</dbReference>
<gene>
    <name evidence="11" type="primary">lpxB</name>
    <name evidence="12" type="ORF">EV656_10332</name>
</gene>
<comment type="function">
    <text evidence="1 11">Condensation of UDP-2,3-diacylglucosamine and 2,3-diacylglucosamine-1-phosphate to form lipid A disaccharide, a precursor of lipid A, a phosphorylated glycolipid that anchors the lipopolysaccharide to the outer membrane of the cell.</text>
</comment>
<evidence type="ECO:0000256" key="4">
    <source>
        <dbReference type="ARBA" id="ARBA00020902"/>
    </source>
</evidence>
<dbReference type="Proteomes" id="UP000295733">
    <property type="component" value="Unassembled WGS sequence"/>
</dbReference>
<evidence type="ECO:0000313" key="13">
    <source>
        <dbReference type="Proteomes" id="UP000295733"/>
    </source>
</evidence>
<name>A0A4R2NTF4_RHOAD</name>
<keyword evidence="7 11" id="KW-0328">Glycosyltransferase</keyword>
<accession>A0A4R2NTF4</accession>
<sequence length="393" mass="41418">MGAQPVKLFLIAGEASGDALGAALMSGLKALAPGVEFHGVGGPLMQAEGLTSLFPMDELSVMGIAEVLPRYRALMRRIDQCAEKVLHLSPDALITIDSPDFCLRVARRVKAASTIRTVHYVAPTVWAWRSGRAHKMARVIDQVLALFPFEPPYMQAAGMRCDFVGHPVVTQPRARAPEAAAFRMAQGIGAETRLLLVLPGSRRGEVTRLAPVFGAALGPVLARHPSVRVVVPAAPSLAEEVGRLTAGWPGNPVVLDPAHPDAAARKRAAFAAADLALAASGTVSLELAANATPMVIAYDMAWLSRQIIGRMLKLDTVTLVNLVSETRAVPEFLGKDCQPEAIGTALLRLLDDNAARDAQVQAARLTMDRLGAGGEAPGLRAARAVLDGLGQGG</sequence>
<organism evidence="12 13">
    <name type="scientific">Rhodovulum adriaticum</name>
    <name type="common">Rhodopseudomonas adriatica</name>
    <dbReference type="NCBI Taxonomy" id="35804"/>
    <lineage>
        <taxon>Bacteria</taxon>
        <taxon>Pseudomonadati</taxon>
        <taxon>Pseudomonadota</taxon>
        <taxon>Alphaproteobacteria</taxon>
        <taxon>Rhodobacterales</taxon>
        <taxon>Paracoccaceae</taxon>
        <taxon>Rhodovulum</taxon>
    </lineage>
</organism>
<comment type="caution">
    <text evidence="12">The sequence shown here is derived from an EMBL/GenBank/DDBJ whole genome shotgun (WGS) entry which is preliminary data.</text>
</comment>
<dbReference type="GO" id="GO:0008915">
    <property type="term" value="F:lipid-A-disaccharide synthase activity"/>
    <property type="evidence" value="ECO:0007669"/>
    <property type="project" value="UniProtKB-UniRule"/>
</dbReference>
<evidence type="ECO:0000256" key="7">
    <source>
        <dbReference type="ARBA" id="ARBA00022676"/>
    </source>
</evidence>
<keyword evidence="5 11" id="KW-0444">Lipid biosynthesis</keyword>
<evidence type="ECO:0000256" key="9">
    <source>
        <dbReference type="ARBA" id="ARBA00023098"/>
    </source>
</evidence>
<keyword evidence="9 11" id="KW-0443">Lipid metabolism</keyword>
<evidence type="ECO:0000256" key="3">
    <source>
        <dbReference type="ARBA" id="ARBA00012687"/>
    </source>
</evidence>
<evidence type="ECO:0000256" key="8">
    <source>
        <dbReference type="ARBA" id="ARBA00022679"/>
    </source>
</evidence>
<dbReference type="EC" id="2.4.1.182" evidence="3 11"/>